<proteinExistence type="inferred from homology"/>
<dbReference type="AlphaFoldDB" id="A0A8D6ZRW7"/>
<keyword evidence="6" id="KW-0226">DNA condensation</keyword>
<evidence type="ECO:0000256" key="8">
    <source>
        <dbReference type="SAM" id="MobiDB-lite"/>
    </source>
</evidence>
<keyword evidence="4" id="KW-0132">Cell division</keyword>
<dbReference type="Pfam" id="PF12719">
    <property type="entry name" value="Cnd3"/>
    <property type="match status" value="1"/>
</dbReference>
<name>A0A8D6ZRW7_MUSAM</name>
<dbReference type="EMBL" id="HG996474">
    <property type="protein sequence ID" value="CAG1835263.1"/>
    <property type="molecule type" value="Genomic_DNA"/>
</dbReference>
<evidence type="ECO:0000256" key="7">
    <source>
        <dbReference type="ARBA" id="ARBA00023306"/>
    </source>
</evidence>
<dbReference type="Gene3D" id="1.25.10.10">
    <property type="entry name" value="Leucine-rich Repeat Variant"/>
    <property type="match status" value="1"/>
</dbReference>
<evidence type="ECO:0000256" key="2">
    <source>
        <dbReference type="ARBA" id="ARBA00006533"/>
    </source>
</evidence>
<reference evidence="10" key="1">
    <citation type="submission" date="2021-03" db="EMBL/GenBank/DDBJ databases">
        <authorList>
            <consortium name="Genoscope - CEA"/>
            <person name="William W."/>
        </authorList>
    </citation>
    <scope>NUCLEOTIDE SEQUENCE</scope>
    <source>
        <strain evidence="10">Doubled-haploid Pahang</strain>
    </source>
</reference>
<dbReference type="InterPro" id="IPR027165">
    <property type="entry name" value="CND3"/>
</dbReference>
<dbReference type="PANTHER" id="PTHR14418">
    <property type="entry name" value="CONDENSIN COMPLEX SUBUNIT 3-RELATED"/>
    <property type="match status" value="1"/>
</dbReference>
<dbReference type="PANTHER" id="PTHR14418:SF5">
    <property type="entry name" value="CONDENSIN COMPLEX SUBUNIT 3"/>
    <property type="match status" value="1"/>
</dbReference>
<organism evidence="10">
    <name type="scientific">Musa acuminata subsp. malaccensis</name>
    <name type="common">Wild banana</name>
    <name type="synonym">Musa malaccensis</name>
    <dbReference type="NCBI Taxonomy" id="214687"/>
    <lineage>
        <taxon>Eukaryota</taxon>
        <taxon>Viridiplantae</taxon>
        <taxon>Streptophyta</taxon>
        <taxon>Embryophyta</taxon>
        <taxon>Tracheophyta</taxon>
        <taxon>Spermatophyta</taxon>
        <taxon>Magnoliopsida</taxon>
        <taxon>Liliopsida</taxon>
        <taxon>Zingiberales</taxon>
        <taxon>Musaceae</taxon>
        <taxon>Musa</taxon>
    </lineage>
</organism>
<feature type="compositionally biased region" description="Polar residues" evidence="8">
    <location>
        <begin position="997"/>
        <end position="1010"/>
    </location>
</feature>
<evidence type="ECO:0000256" key="3">
    <source>
        <dbReference type="ARBA" id="ARBA00022454"/>
    </source>
</evidence>
<comment type="similarity">
    <text evidence="2">Belongs to the CND3 (condensin subunit 3) family.</text>
</comment>
<keyword evidence="5" id="KW-0498">Mitosis</keyword>
<gene>
    <name evidence="10" type="ORF">GSMUA_233680.1</name>
</gene>
<dbReference type="InterPro" id="IPR025977">
    <property type="entry name" value="Cnd3_C"/>
</dbReference>
<feature type="domain" description="Nuclear condensin complex subunit 3 C-terminal" evidence="9">
    <location>
        <begin position="520"/>
        <end position="864"/>
    </location>
</feature>
<evidence type="ECO:0000259" key="9">
    <source>
        <dbReference type="Pfam" id="PF12719"/>
    </source>
</evidence>
<protein>
    <submittedName>
        <fullName evidence="10">(wild Malaysian banana) hypothetical protein</fullName>
    </submittedName>
</protein>
<sequence length="1029" mass="113387">MGEEERSLAGEIARVLDECRLSHAVHPRKLKELSALRSASVADAHAGLCFFAAFTRAVTPLFDFPRRTVSSERAVRFVSAFAARRDEKDAVVCDAFLEEFLRFLLVAAAAAHRPARFRACQIISEIIMRLPDDAEVSDELWDEVLDSMKLRVRDKVPAVRAFAVRALSRFVNDGDDSDITNLFLQTLCQEQNTEVRKTIVLSLPPSNMTSEAIVGSTLDVSESVRKAAYLVLASKFPLHSLSIKHRNIILQRGLSDRSSSVRKECLKMLKDEWLAKCCSGDLIALMRFLDVETYESVGEAVMEALFKDGTIILKEYQSPRQFLASNCENTEGCTSNIQLMDAEAALYWKILCRHLQSEAEAKGNDAATTTGTEAAIYASEASDKNDLLDEILPATVSDFVSLVKVHLSAGPNYCFTSRQLLLFGAMLDYSDVANRKVASEFVNELLLRPLEHEVDDDGNKIVIGDGISLGGDREWARAILELAKKVHASMGEFEAVVTSVIKELSQPCRERTADFMQWMHCLALTGLLLENIPSLWSLQGKAIEPSELLHSLLLPGAKHSHIDVQRVATRCLSLFGILERRPTGELVSQLRQSFIDGATSVRIMASKSLIDLFTWHGPQEVDKAIGIDIKQPNNEKEGLVSINSSNLRDDESIGLLDLLYNGLNSDDSGEVGDADDDESVHSILGEGFAKILLLSENYPSISTCLSPLILHKLVNLYFCDETKELQRLKQCLSIFFEHYPALSCTHKASNGCISTAFIPTMRSLWPGVYGKSGGPAITVSKLRKRAVLAAHFMLQMMQIPLFSNERKEDELSSGNLSSSVQTSDDFDSGEEGIAIRIAAEVAGCPEKKTSAGKSYILALCRIAASINFRPSEQHAIKCMRGLLNGMITSITRDKELVKELNLMAARLRSLDVHPDEGLSEDQSTALFGRKLGLEGNLNIDTSTVIPPTPAPQSGRTATTRRRRVRREVSSSDDDAQSVPLVPMTPSQTNVRSHRTSKTAAMSKITNKTAVESSDDEDGESDVTSDEFSE</sequence>
<dbReference type="GO" id="GO:0007076">
    <property type="term" value="P:mitotic chromosome condensation"/>
    <property type="evidence" value="ECO:0007669"/>
    <property type="project" value="InterPro"/>
</dbReference>
<evidence type="ECO:0000256" key="1">
    <source>
        <dbReference type="ARBA" id="ARBA00004286"/>
    </source>
</evidence>
<keyword evidence="3" id="KW-0158">Chromosome</keyword>
<dbReference type="InterPro" id="IPR011989">
    <property type="entry name" value="ARM-like"/>
</dbReference>
<dbReference type="GO" id="GO:0000796">
    <property type="term" value="C:condensin complex"/>
    <property type="evidence" value="ECO:0007669"/>
    <property type="project" value="InterPro"/>
</dbReference>
<keyword evidence="7" id="KW-0131">Cell cycle</keyword>
<dbReference type="SUPFAM" id="SSF48371">
    <property type="entry name" value="ARM repeat"/>
    <property type="match status" value="1"/>
</dbReference>
<feature type="compositionally biased region" description="Acidic residues" evidence="8">
    <location>
        <begin position="1012"/>
        <end position="1029"/>
    </location>
</feature>
<evidence type="ECO:0000256" key="4">
    <source>
        <dbReference type="ARBA" id="ARBA00022618"/>
    </source>
</evidence>
<evidence type="ECO:0000256" key="6">
    <source>
        <dbReference type="ARBA" id="ARBA00023067"/>
    </source>
</evidence>
<feature type="region of interest" description="Disordered" evidence="8">
    <location>
        <begin position="939"/>
        <end position="1029"/>
    </location>
</feature>
<comment type="subcellular location">
    <subcellularLocation>
        <location evidence="1">Chromosome</location>
    </subcellularLocation>
</comment>
<dbReference type="GO" id="GO:0051301">
    <property type="term" value="P:cell division"/>
    <property type="evidence" value="ECO:0007669"/>
    <property type="project" value="UniProtKB-KW"/>
</dbReference>
<accession>A0A8D6ZRW7</accession>
<evidence type="ECO:0000313" key="10">
    <source>
        <dbReference type="EMBL" id="CAG1835263.1"/>
    </source>
</evidence>
<evidence type="ECO:0000256" key="5">
    <source>
        <dbReference type="ARBA" id="ARBA00022776"/>
    </source>
</evidence>
<dbReference type="InterPro" id="IPR016024">
    <property type="entry name" value="ARM-type_fold"/>
</dbReference>